<dbReference type="SUPFAM" id="SSF51004">
    <property type="entry name" value="C-terminal (heme d1) domain of cytochrome cd1-nitrite reductase"/>
    <property type="match status" value="1"/>
</dbReference>
<dbReference type="InterPro" id="IPR013783">
    <property type="entry name" value="Ig-like_fold"/>
</dbReference>
<sequence length="826" mass="84009">MFSSRSGGPVAAFRGRPIVVGRRTIAWLSTFAVATSALVGTTLLGHGTPAERLTLGAGSVWVVSPGEGLLTLLDGASEEVVASARVRGAGHDLGVVQAGSDAYVTDSTDGAVARIDGATFEVSEPVPFASAGGGVNVLSGGGELYVLDPAGARARLVDPRALEVRTDLSLAATPGPGQAVVDEDGQLWLIDEERGGLTWFDDHKHVLRDVAAPDDRLVLVQGRPVLVDTERSVVQTLDASGRPGAESCLDVRDDDVRLLGSSTGAELYAAQSATGSFVTAAVGHDDCERVVALAEPGAADFGELVQSGPFVFVPDRASGRANVVDTRDGQVTQLDLVEPGHDVELVAEGGFVFYNDRDGERAGVLTLADGQWTASDALQKYDPGTGEPPPAPTPSEPPADAAAPPLEQPPADAVVAPAPTSPPPAQRPAVAPAAGTRPNGGAASAPAASATPPPVPPTVGPITVSPAVPMLGEPATFTATASQADGATWAWSIAAGVGAPFATGADAGSFAPTLPTDQGLAFVVTLTVTTAAGAQSATPLTVTATPSTAPVISSVTSAESVYYPYTIGTFTAVHSDVPPGGRFEWSITRDGAPFEGPVAGTAGEPYATSLGEPGLYRATLTITVDGRSASSSADFKVEYVCGPALSSSVVDLRAETSAVLTVTSDCVGTNVFEVAVAPWLSGPPSVTVPAGGSATITVVRSTGQPPSDGDHPDSVVVTYRSGSLGEMAARASVRANRSPDMSFPTDICRDMGDFGMAFFARVSDDNIDSVTLSINGASYSMDLIGPPDGYREVVDKTLLGSATTWRITAIDTNGLASTLDGTSPCW</sequence>
<feature type="compositionally biased region" description="Low complexity" evidence="1">
    <location>
        <begin position="398"/>
        <end position="418"/>
    </location>
</feature>
<dbReference type="RefSeq" id="WP_307494336.1">
    <property type="nucleotide sequence ID" value="NZ_JAUSVB010000006.1"/>
</dbReference>
<name>A0ABU0EKI8_9CELL</name>
<evidence type="ECO:0000313" key="2">
    <source>
        <dbReference type="EMBL" id="MDQ0375535.1"/>
    </source>
</evidence>
<keyword evidence="3" id="KW-1185">Reference proteome</keyword>
<dbReference type="InterPro" id="IPR015943">
    <property type="entry name" value="WD40/YVTN_repeat-like_dom_sf"/>
</dbReference>
<dbReference type="Gene3D" id="2.130.10.10">
    <property type="entry name" value="YVTN repeat-like/Quinoprotein amine dehydrogenase"/>
    <property type="match status" value="1"/>
</dbReference>
<protein>
    <recommendedName>
        <fullName evidence="4">PKD domain-containing protein</fullName>
    </recommendedName>
</protein>
<evidence type="ECO:0000313" key="3">
    <source>
        <dbReference type="Proteomes" id="UP001239626"/>
    </source>
</evidence>
<gene>
    <name evidence="2" type="ORF">J2X26_003873</name>
</gene>
<dbReference type="EMBL" id="JAUSVB010000006">
    <property type="protein sequence ID" value="MDQ0375535.1"/>
    <property type="molecule type" value="Genomic_DNA"/>
</dbReference>
<organism evidence="2 3">
    <name type="scientific">Cellulomonas humilata</name>
    <dbReference type="NCBI Taxonomy" id="144055"/>
    <lineage>
        <taxon>Bacteria</taxon>
        <taxon>Bacillati</taxon>
        <taxon>Actinomycetota</taxon>
        <taxon>Actinomycetes</taxon>
        <taxon>Micrococcales</taxon>
        <taxon>Cellulomonadaceae</taxon>
        <taxon>Cellulomonas</taxon>
    </lineage>
</organism>
<dbReference type="Proteomes" id="UP001239626">
    <property type="component" value="Unassembled WGS sequence"/>
</dbReference>
<evidence type="ECO:0008006" key="4">
    <source>
        <dbReference type="Google" id="ProtNLM"/>
    </source>
</evidence>
<feature type="compositionally biased region" description="Low complexity" evidence="1">
    <location>
        <begin position="427"/>
        <end position="450"/>
    </location>
</feature>
<dbReference type="PANTHER" id="PTHR47197">
    <property type="entry name" value="PROTEIN NIRF"/>
    <property type="match status" value="1"/>
</dbReference>
<accession>A0ABU0EKI8</accession>
<reference evidence="2 3" key="1">
    <citation type="submission" date="2023-07" db="EMBL/GenBank/DDBJ databases">
        <title>Sorghum-associated microbial communities from plants grown in Nebraska, USA.</title>
        <authorList>
            <person name="Schachtman D."/>
        </authorList>
    </citation>
    <scope>NUCLEOTIDE SEQUENCE [LARGE SCALE GENOMIC DNA]</scope>
    <source>
        <strain evidence="2 3">BE332</strain>
    </source>
</reference>
<dbReference type="Gene3D" id="2.60.40.10">
    <property type="entry name" value="Immunoglobulins"/>
    <property type="match status" value="1"/>
</dbReference>
<dbReference type="InterPro" id="IPR051200">
    <property type="entry name" value="Host-pathogen_enzymatic-act"/>
</dbReference>
<feature type="region of interest" description="Disordered" evidence="1">
    <location>
        <begin position="378"/>
        <end position="459"/>
    </location>
</feature>
<proteinExistence type="predicted"/>
<dbReference type="InterPro" id="IPR011048">
    <property type="entry name" value="Haem_d1_sf"/>
</dbReference>
<feature type="compositionally biased region" description="Pro residues" evidence="1">
    <location>
        <begin position="386"/>
        <end position="397"/>
    </location>
</feature>
<evidence type="ECO:0000256" key="1">
    <source>
        <dbReference type="SAM" id="MobiDB-lite"/>
    </source>
</evidence>
<comment type="caution">
    <text evidence="2">The sequence shown here is derived from an EMBL/GenBank/DDBJ whole genome shotgun (WGS) entry which is preliminary data.</text>
</comment>
<dbReference type="PANTHER" id="PTHR47197:SF3">
    <property type="entry name" value="DIHYDRO-HEME D1 DEHYDROGENASE"/>
    <property type="match status" value="1"/>
</dbReference>